<dbReference type="AlphaFoldDB" id="A0A6L8UXR0"/>
<protein>
    <recommendedName>
        <fullName evidence="4">DUF5316 domain-containing protein</fullName>
    </recommendedName>
</protein>
<feature type="transmembrane region" description="Helical" evidence="1">
    <location>
        <begin position="37"/>
        <end position="55"/>
    </location>
</feature>
<evidence type="ECO:0008006" key="4">
    <source>
        <dbReference type="Google" id="ProtNLM"/>
    </source>
</evidence>
<dbReference type="InterPro" id="IPR035167">
    <property type="entry name" value="DUF5316"/>
</dbReference>
<feature type="transmembrane region" description="Helical" evidence="1">
    <location>
        <begin position="75"/>
        <end position="94"/>
    </location>
</feature>
<dbReference type="EMBL" id="WTUZ01000016">
    <property type="protein sequence ID" value="MZQ83018.1"/>
    <property type="molecule type" value="Genomic_DNA"/>
</dbReference>
<evidence type="ECO:0000256" key="1">
    <source>
        <dbReference type="SAM" id="Phobius"/>
    </source>
</evidence>
<reference evidence="2 3" key="1">
    <citation type="submission" date="2019-12" db="EMBL/GenBank/DDBJ databases">
        <title>Paenibacillus sp. nov. sp. isolated from soil.</title>
        <authorList>
            <person name="Kim J."/>
            <person name="Jeong S.E."/>
            <person name="Jung H.S."/>
            <person name="Jeon C.O."/>
        </authorList>
    </citation>
    <scope>NUCLEOTIDE SEQUENCE [LARGE SCALE GENOMIC DNA]</scope>
    <source>
        <strain evidence="2 3">5J-6</strain>
    </source>
</reference>
<keyword evidence="3" id="KW-1185">Reference proteome</keyword>
<dbReference type="Proteomes" id="UP000481087">
    <property type="component" value="Unassembled WGS sequence"/>
</dbReference>
<keyword evidence="1" id="KW-1133">Transmembrane helix</keyword>
<evidence type="ECO:0000313" key="2">
    <source>
        <dbReference type="EMBL" id="MZQ83018.1"/>
    </source>
</evidence>
<gene>
    <name evidence="2" type="ORF">GQF01_12970</name>
</gene>
<feature type="transmembrane region" description="Helical" evidence="1">
    <location>
        <begin position="6"/>
        <end position="25"/>
    </location>
</feature>
<dbReference type="Pfam" id="PF17247">
    <property type="entry name" value="DUF5316"/>
    <property type="match status" value="1"/>
</dbReference>
<dbReference type="RefSeq" id="WP_161407200.1">
    <property type="nucleotide sequence ID" value="NZ_WTUZ01000016.1"/>
</dbReference>
<organism evidence="2 3">
    <name type="scientific">Paenibacillus silvestris</name>
    <dbReference type="NCBI Taxonomy" id="2606219"/>
    <lineage>
        <taxon>Bacteria</taxon>
        <taxon>Bacillati</taxon>
        <taxon>Bacillota</taxon>
        <taxon>Bacilli</taxon>
        <taxon>Bacillales</taxon>
        <taxon>Paenibacillaceae</taxon>
        <taxon>Paenibacillus</taxon>
    </lineage>
</organism>
<keyword evidence="1" id="KW-0812">Transmembrane</keyword>
<accession>A0A6L8UXR0</accession>
<comment type="caution">
    <text evidence="2">The sequence shown here is derived from an EMBL/GenBank/DDBJ whole genome shotgun (WGS) entry which is preliminary data.</text>
</comment>
<evidence type="ECO:0000313" key="3">
    <source>
        <dbReference type="Proteomes" id="UP000481087"/>
    </source>
</evidence>
<sequence length="98" mass="10835">MKLAKLSLVSGLFVTLIIFILSLFLNSGFSQRVSGCIGLILIFSTIITSGSLISGDRQRANDRTETTNDKKQRDSISIACFLAATPILLLWGYLKYFK</sequence>
<name>A0A6L8UXR0_9BACL</name>
<proteinExistence type="predicted"/>
<keyword evidence="1" id="KW-0472">Membrane</keyword>